<dbReference type="EMBL" id="CAMXCT020000879">
    <property type="protein sequence ID" value="CAL1137674.1"/>
    <property type="molecule type" value="Genomic_DNA"/>
</dbReference>
<gene>
    <name evidence="1" type="ORF">C1SCF055_LOCUS11842</name>
</gene>
<proteinExistence type="predicted"/>
<protein>
    <submittedName>
        <fullName evidence="1">Uncharacterized protein</fullName>
    </submittedName>
</protein>
<dbReference type="Proteomes" id="UP001152797">
    <property type="component" value="Unassembled WGS sequence"/>
</dbReference>
<evidence type="ECO:0000313" key="2">
    <source>
        <dbReference type="EMBL" id="CAL4771611.1"/>
    </source>
</evidence>
<organism evidence="1">
    <name type="scientific">Cladocopium goreaui</name>
    <dbReference type="NCBI Taxonomy" id="2562237"/>
    <lineage>
        <taxon>Eukaryota</taxon>
        <taxon>Sar</taxon>
        <taxon>Alveolata</taxon>
        <taxon>Dinophyceae</taxon>
        <taxon>Suessiales</taxon>
        <taxon>Symbiodiniaceae</taxon>
        <taxon>Cladocopium</taxon>
    </lineage>
</organism>
<dbReference type="EMBL" id="CAMXCT010000879">
    <property type="protein sequence ID" value="CAI3984299.1"/>
    <property type="molecule type" value="Genomic_DNA"/>
</dbReference>
<dbReference type="EMBL" id="CAMXCT030000879">
    <property type="protein sequence ID" value="CAL4771611.1"/>
    <property type="molecule type" value="Genomic_DNA"/>
</dbReference>
<reference evidence="2 3" key="2">
    <citation type="submission" date="2024-05" db="EMBL/GenBank/DDBJ databases">
        <authorList>
            <person name="Chen Y."/>
            <person name="Shah S."/>
            <person name="Dougan E. K."/>
            <person name="Thang M."/>
            <person name="Chan C."/>
        </authorList>
    </citation>
    <scope>NUCLEOTIDE SEQUENCE [LARGE SCALE GENOMIC DNA]</scope>
</reference>
<evidence type="ECO:0000313" key="3">
    <source>
        <dbReference type="Proteomes" id="UP001152797"/>
    </source>
</evidence>
<evidence type="ECO:0000313" key="1">
    <source>
        <dbReference type="EMBL" id="CAI3984299.1"/>
    </source>
</evidence>
<comment type="caution">
    <text evidence="1">The sequence shown here is derived from an EMBL/GenBank/DDBJ whole genome shotgun (WGS) entry which is preliminary data.</text>
</comment>
<accession>A0A9P1C3B6</accession>
<dbReference type="AlphaFoldDB" id="A0A9P1C3B6"/>
<name>A0A9P1C3B6_9DINO</name>
<sequence length="73" mass="7874">MGTTGSCDSGGCKQCCEKKCQGPSEMQEYQPQNKKQMLKESVEMHPPAAVKRSEGENALEDAGVAQRGVMLLV</sequence>
<keyword evidence="3" id="KW-1185">Reference proteome</keyword>
<reference evidence="1" key="1">
    <citation type="submission" date="2022-10" db="EMBL/GenBank/DDBJ databases">
        <authorList>
            <person name="Chen Y."/>
            <person name="Dougan E. K."/>
            <person name="Chan C."/>
            <person name="Rhodes N."/>
            <person name="Thang M."/>
        </authorList>
    </citation>
    <scope>NUCLEOTIDE SEQUENCE</scope>
</reference>